<dbReference type="Proteomes" id="UP000500953">
    <property type="component" value="Chromosome"/>
</dbReference>
<organism evidence="1 2">
    <name type="scientific">Nocardia terpenica</name>
    <dbReference type="NCBI Taxonomy" id="455432"/>
    <lineage>
        <taxon>Bacteria</taxon>
        <taxon>Bacillati</taxon>
        <taxon>Actinomycetota</taxon>
        <taxon>Actinomycetes</taxon>
        <taxon>Mycobacteriales</taxon>
        <taxon>Nocardiaceae</taxon>
        <taxon>Nocardia</taxon>
    </lineage>
</organism>
<reference evidence="1 2" key="1">
    <citation type="journal article" date="2019" name="ACS Chem. Biol.">
        <title>Identification and Mobilization of a Cryptic Antibiotic Biosynthesis Gene Locus from a Human-Pathogenic Nocardia Isolate.</title>
        <authorList>
            <person name="Herisse M."/>
            <person name="Ishida K."/>
            <person name="Porter J.L."/>
            <person name="Howden B."/>
            <person name="Hertweck C."/>
            <person name="Stinear T.P."/>
            <person name="Pidot S.J."/>
        </authorList>
    </citation>
    <scope>NUCLEOTIDE SEQUENCE [LARGE SCALE GENOMIC DNA]</scope>
    <source>
        <strain evidence="1 2">AUSMDU00012715</strain>
    </source>
</reference>
<sequence length="167" mass="18684">MSDLDELMELVMDTPDVVYFLRSQMYVNATASAGADWTDTERETADTVTAHRDPRKPPCNLSALDAADLEFATLANWAVTLRVPFTGPVWRSGGRIVGLVGDSTVALWEIVRGVQLLARDGWHGESRMLEDMRRVRNANRKQWGDLDLLLMGDRGKTPESYTEPGLF</sequence>
<evidence type="ECO:0000313" key="2">
    <source>
        <dbReference type="Proteomes" id="UP000500953"/>
    </source>
</evidence>
<proteinExistence type="predicted"/>
<accession>A0A6G9Z8D8</accession>
<name>A0A6G9Z8D8_9NOCA</name>
<dbReference type="AlphaFoldDB" id="A0A6G9Z8D8"/>
<dbReference type="RefSeq" id="WP_167488573.1">
    <property type="nucleotide sequence ID" value="NZ_CP046173.1"/>
</dbReference>
<gene>
    <name evidence="1" type="ORF">F6W96_26050</name>
</gene>
<evidence type="ECO:0000313" key="1">
    <source>
        <dbReference type="EMBL" id="QIS21273.1"/>
    </source>
</evidence>
<dbReference type="EMBL" id="CP046173">
    <property type="protein sequence ID" value="QIS21273.1"/>
    <property type="molecule type" value="Genomic_DNA"/>
</dbReference>
<protein>
    <submittedName>
        <fullName evidence="1">Uncharacterized protein</fullName>
    </submittedName>
</protein>